<sequence>MASRGQGRRIGLSLLRREQAVKCLVGEGPSLNQTNFEMFYISKLSFSRKCDLRLNPRHVVARCTLVQR</sequence>
<dbReference type="AlphaFoldDB" id="A0A212L880"/>
<protein>
    <submittedName>
        <fullName evidence="1">Uncharacterized protein</fullName>
    </submittedName>
</protein>
<organism evidence="1">
    <name type="scientific">uncultured Desulfovibrio sp</name>
    <dbReference type="NCBI Taxonomy" id="167968"/>
    <lineage>
        <taxon>Bacteria</taxon>
        <taxon>Pseudomonadati</taxon>
        <taxon>Thermodesulfobacteriota</taxon>
        <taxon>Desulfovibrionia</taxon>
        <taxon>Desulfovibrionales</taxon>
        <taxon>Desulfovibrionaceae</taxon>
        <taxon>Desulfovibrio</taxon>
        <taxon>environmental samples</taxon>
    </lineage>
</organism>
<evidence type="ECO:0000313" key="1">
    <source>
        <dbReference type="EMBL" id="SCM73746.1"/>
    </source>
</evidence>
<dbReference type="EMBL" id="FMJC01000002">
    <property type="protein sequence ID" value="SCM73746.1"/>
    <property type="molecule type" value="Genomic_DNA"/>
</dbReference>
<reference evidence="1" key="1">
    <citation type="submission" date="2016-08" db="EMBL/GenBank/DDBJ databases">
        <authorList>
            <person name="Seilhamer J.J."/>
        </authorList>
    </citation>
    <scope>NUCLEOTIDE SEQUENCE</scope>
    <source>
        <strain evidence="1">86-1</strain>
    </source>
</reference>
<accession>A0A212L880</accession>
<gene>
    <name evidence="1" type="ORF">KL86DES1_21496</name>
</gene>
<name>A0A212L880_9BACT</name>
<proteinExistence type="predicted"/>